<comment type="subcellular location">
    <subcellularLocation>
        <location evidence="1">Nucleus</location>
    </subcellularLocation>
</comment>
<evidence type="ECO:0000256" key="1">
    <source>
        <dbReference type="PIRNR" id="PIRNR016021"/>
    </source>
</evidence>
<feature type="domain" description="PPC" evidence="3">
    <location>
        <begin position="78"/>
        <end position="218"/>
    </location>
</feature>
<protein>
    <recommendedName>
        <fullName evidence="1">AT-hook motif nuclear-localized protein</fullName>
    </recommendedName>
</protein>
<feature type="region of interest" description="Disordered" evidence="2">
    <location>
        <begin position="1"/>
        <end position="71"/>
    </location>
</feature>
<keyword evidence="5" id="KW-1185">Reference proteome</keyword>
<keyword evidence="1" id="KW-0805">Transcription regulation</keyword>
<accession>A0A8J5GZU3</accession>
<evidence type="ECO:0000256" key="2">
    <source>
        <dbReference type="SAM" id="MobiDB-lite"/>
    </source>
</evidence>
<comment type="caution">
    <text evidence="4">The sequence shown here is derived from an EMBL/GenBank/DDBJ whole genome shotgun (WGS) entry which is preliminary data.</text>
</comment>
<dbReference type="CDD" id="cd11378">
    <property type="entry name" value="DUF296"/>
    <property type="match status" value="1"/>
</dbReference>
<comment type="function">
    <text evidence="1">Transcription factor that specifically binds AT-rich DNA sequences related to the nuclear matrix attachment regions (MARs).</text>
</comment>
<organism evidence="4 5">
    <name type="scientific">Zingiber officinale</name>
    <name type="common">Ginger</name>
    <name type="synonym">Amomum zingiber</name>
    <dbReference type="NCBI Taxonomy" id="94328"/>
    <lineage>
        <taxon>Eukaryota</taxon>
        <taxon>Viridiplantae</taxon>
        <taxon>Streptophyta</taxon>
        <taxon>Embryophyta</taxon>
        <taxon>Tracheophyta</taxon>
        <taxon>Spermatophyta</taxon>
        <taxon>Magnoliopsida</taxon>
        <taxon>Liliopsida</taxon>
        <taxon>Zingiberales</taxon>
        <taxon>Zingiberaceae</taxon>
        <taxon>Zingiber</taxon>
    </lineage>
</organism>
<sequence length="268" mass="27648">MNEATIYSGDPHRTDRQTGESLTSDAIGAPTTRTDNHSAVDDDDIGGLPKEGGFRLPRRGRPLGSKNKPKPPVLIIRESPDAVRSLVMEVAPGSDVAASIAHFSRRRQCGVSLLSATGAVVDVTLRQPAVAALALQGRFEILSLAGTFLPGLAPPGSAGLTVYLVGGEGRVVGGGIAGPLVAAGPVMVVAATFRNAAYEKLPLEEEEDETGARLQRTGGAIVVECLQELATQSSVQGPKGGAGGGQLSPDAMAYGLSKLYCKPFLLVL</sequence>
<dbReference type="GO" id="GO:0005634">
    <property type="term" value="C:nucleus"/>
    <property type="evidence" value="ECO:0007669"/>
    <property type="project" value="TreeGrafter"/>
</dbReference>
<evidence type="ECO:0000313" key="5">
    <source>
        <dbReference type="Proteomes" id="UP000734854"/>
    </source>
</evidence>
<dbReference type="Proteomes" id="UP000734854">
    <property type="component" value="Unassembled WGS sequence"/>
</dbReference>
<keyword evidence="1" id="KW-0238">DNA-binding</keyword>
<dbReference type="InterPro" id="IPR005175">
    <property type="entry name" value="PPC_dom"/>
</dbReference>
<evidence type="ECO:0000313" key="4">
    <source>
        <dbReference type="EMBL" id="KAG6513731.1"/>
    </source>
</evidence>
<dbReference type="AlphaFoldDB" id="A0A8J5GZU3"/>
<dbReference type="PANTHER" id="PTHR31100">
    <property type="entry name" value="AT-HOOK MOTIF NUCLEAR-LOCALIZED PROTEIN 15"/>
    <property type="match status" value="1"/>
</dbReference>
<dbReference type="PROSITE" id="PS51742">
    <property type="entry name" value="PPC"/>
    <property type="match status" value="1"/>
</dbReference>
<dbReference type="PIRSF" id="PIRSF016021">
    <property type="entry name" value="ESCAROLA"/>
    <property type="match status" value="1"/>
</dbReference>
<reference evidence="4 5" key="1">
    <citation type="submission" date="2020-08" db="EMBL/GenBank/DDBJ databases">
        <title>Plant Genome Project.</title>
        <authorList>
            <person name="Zhang R.-G."/>
        </authorList>
    </citation>
    <scope>NUCLEOTIDE SEQUENCE [LARGE SCALE GENOMIC DNA]</scope>
    <source>
        <tissue evidence="4">Rhizome</tissue>
    </source>
</reference>
<dbReference type="GO" id="GO:0003700">
    <property type="term" value="F:DNA-binding transcription factor activity"/>
    <property type="evidence" value="ECO:0007669"/>
    <property type="project" value="TreeGrafter"/>
</dbReference>
<keyword evidence="1" id="KW-0804">Transcription</keyword>
<gene>
    <name evidence="4" type="ORF">ZIOFF_024067</name>
</gene>
<evidence type="ECO:0000259" key="3">
    <source>
        <dbReference type="PROSITE" id="PS51742"/>
    </source>
</evidence>
<dbReference type="GO" id="GO:0003680">
    <property type="term" value="F:minor groove of adenine-thymine-rich DNA binding"/>
    <property type="evidence" value="ECO:0007669"/>
    <property type="project" value="InterPro"/>
</dbReference>
<dbReference type="Pfam" id="PF03479">
    <property type="entry name" value="PCC"/>
    <property type="match status" value="1"/>
</dbReference>
<dbReference type="OrthoDB" id="2156856at2759"/>
<keyword evidence="1" id="KW-0539">Nucleus</keyword>
<dbReference type="PANTHER" id="PTHR31100:SF3">
    <property type="entry name" value="AT-HOOK MOTIF NUCLEAR-LOCALIZED PROTEIN 20"/>
    <property type="match status" value="1"/>
</dbReference>
<dbReference type="EMBL" id="JACMSC010000007">
    <property type="protein sequence ID" value="KAG6513731.1"/>
    <property type="molecule type" value="Genomic_DNA"/>
</dbReference>
<proteinExistence type="predicted"/>
<dbReference type="InterPro" id="IPR014476">
    <property type="entry name" value="AHL15-29"/>
</dbReference>
<name>A0A8J5GZU3_ZINOF</name>